<dbReference type="GO" id="GO:0016787">
    <property type="term" value="F:hydrolase activity"/>
    <property type="evidence" value="ECO:0007669"/>
    <property type="project" value="InterPro"/>
</dbReference>
<dbReference type="SUPFAM" id="SSF54060">
    <property type="entry name" value="His-Me finger endonucleases"/>
    <property type="match status" value="1"/>
</dbReference>
<feature type="signal peptide" evidence="1">
    <location>
        <begin position="1"/>
        <end position="26"/>
    </location>
</feature>
<name>A0A6G1Q6W5_CHAAH</name>
<protein>
    <submittedName>
        <fullName evidence="4">Endonuclease domain-containing 1 protein</fullName>
    </submittedName>
</protein>
<reference evidence="5" key="2">
    <citation type="submission" date="2019-02" db="EMBL/GenBank/DDBJ databases">
        <title>Opniocepnalus argus Var Kimnra genome.</title>
        <authorList>
            <person name="Zhou C."/>
            <person name="Xiao S."/>
        </authorList>
    </citation>
    <scope>NUCLEOTIDE SEQUENCE [LARGE SCALE GENOMIC DNA]</scope>
</reference>
<evidence type="ECO:0000313" key="4">
    <source>
        <dbReference type="EMBL" id="KAF3698083.1"/>
    </source>
</evidence>
<dbReference type="AlphaFoldDB" id="A0A6G1Q6W5"/>
<dbReference type="SMART" id="SM00477">
    <property type="entry name" value="NUC"/>
    <property type="match status" value="1"/>
</dbReference>
<dbReference type="GO" id="GO:0046872">
    <property type="term" value="F:metal ion binding"/>
    <property type="evidence" value="ECO:0007669"/>
    <property type="project" value="InterPro"/>
</dbReference>
<evidence type="ECO:0000259" key="2">
    <source>
        <dbReference type="SMART" id="SM00477"/>
    </source>
</evidence>
<dbReference type="GO" id="GO:0003676">
    <property type="term" value="F:nucleic acid binding"/>
    <property type="evidence" value="ECO:0007669"/>
    <property type="project" value="InterPro"/>
</dbReference>
<dbReference type="Proteomes" id="UP000503349">
    <property type="component" value="Chromosome 13"/>
</dbReference>
<feature type="domain" description="DNA/RNA non-specific endonuclease/pyrophosphatase/phosphodiesterase" evidence="3">
    <location>
        <begin position="71"/>
        <end position="283"/>
    </location>
</feature>
<organism evidence="4 5">
    <name type="scientific">Channa argus</name>
    <name type="common">Northern snakehead</name>
    <name type="synonym">Ophicephalus argus</name>
    <dbReference type="NCBI Taxonomy" id="215402"/>
    <lineage>
        <taxon>Eukaryota</taxon>
        <taxon>Metazoa</taxon>
        <taxon>Chordata</taxon>
        <taxon>Craniata</taxon>
        <taxon>Vertebrata</taxon>
        <taxon>Euteleostomi</taxon>
        <taxon>Actinopterygii</taxon>
        <taxon>Neopterygii</taxon>
        <taxon>Teleostei</taxon>
        <taxon>Neoteleostei</taxon>
        <taxon>Acanthomorphata</taxon>
        <taxon>Anabantaria</taxon>
        <taxon>Anabantiformes</taxon>
        <taxon>Channoidei</taxon>
        <taxon>Channidae</taxon>
        <taxon>Channa</taxon>
    </lineage>
</organism>
<dbReference type="InterPro" id="IPR039015">
    <property type="entry name" value="ENDOD1"/>
</dbReference>
<accession>A0A6G1Q6W5</accession>
<dbReference type="EMBL" id="CM015724">
    <property type="protein sequence ID" value="KAF3698083.1"/>
    <property type="molecule type" value="Genomic_DNA"/>
</dbReference>
<dbReference type="GO" id="GO:0004519">
    <property type="term" value="F:endonuclease activity"/>
    <property type="evidence" value="ECO:0007669"/>
    <property type="project" value="UniProtKB-KW"/>
</dbReference>
<keyword evidence="5" id="KW-1185">Reference proteome</keyword>
<dbReference type="InterPro" id="IPR044925">
    <property type="entry name" value="His-Me_finger_sf"/>
</dbReference>
<dbReference type="Pfam" id="PF01223">
    <property type="entry name" value="Endonuclease_NS"/>
    <property type="match status" value="1"/>
</dbReference>
<evidence type="ECO:0000256" key="1">
    <source>
        <dbReference type="SAM" id="SignalP"/>
    </source>
</evidence>
<proteinExistence type="predicted"/>
<keyword evidence="1" id="KW-0732">Signal</keyword>
<sequence length="300" mass="34612">MMTSLKTWCLLSLSVVLLLSITPTVTKVVQLMSDCKGFLLDERIPEIPGILVDGKIQDQNRYKIICQTFNDKKRFVTLYDITNMIPVFSAYKYKGENKKKIKHSWMMEPQLEEPEDDENMQDCISDNYNYQAKNRDYENEADYDRGHLFPRSFAYSEEDKHSTFTLTNIVPQAKNFNQVSWVKMEKCLGCILLRFCKNSNNLPEGYVVTGAQPGTGKLKERVNIPSVLWSAFCCYNNGRNRWIANSFWGNNVQASPDNDIHTSPLQDPIGNQKYEFFQCPVDKTADQTIRQITHNCPCPP</sequence>
<dbReference type="SMART" id="SM00892">
    <property type="entry name" value="Endonuclease_NS"/>
    <property type="match status" value="1"/>
</dbReference>
<reference evidence="4 5" key="1">
    <citation type="submission" date="2019-02" db="EMBL/GenBank/DDBJ databases">
        <title>Opniocepnalus argus genome.</title>
        <authorList>
            <person name="Zhou C."/>
            <person name="Xiao S."/>
        </authorList>
    </citation>
    <scope>NUCLEOTIDE SEQUENCE [LARGE SCALE GENOMIC DNA]</scope>
    <source>
        <strain evidence="4">OARG1902GOOAL</strain>
        <tissue evidence="4">Muscle</tissue>
    </source>
</reference>
<feature type="chain" id="PRO_5026255706" evidence="1">
    <location>
        <begin position="27"/>
        <end position="300"/>
    </location>
</feature>
<dbReference type="PANTHER" id="PTHR21472">
    <property type="entry name" value="ENDONUCLEASE DOMAIN-CONTAINING 1 PROTEIN ENDOD1"/>
    <property type="match status" value="1"/>
</dbReference>
<dbReference type="InterPro" id="IPR044929">
    <property type="entry name" value="DNA/RNA_non-sp_Endonuclease_sf"/>
</dbReference>
<gene>
    <name evidence="4" type="ORF">EXN66_Car013764</name>
</gene>
<dbReference type="Gene3D" id="3.40.570.10">
    <property type="entry name" value="Extracellular Endonuclease, subunit A"/>
    <property type="match status" value="1"/>
</dbReference>
<dbReference type="PANTHER" id="PTHR21472:SF15">
    <property type="entry name" value="ENDONUCLEASE DOMAIN-CONTAINING 1 PROTEIN-RELATED"/>
    <property type="match status" value="1"/>
</dbReference>
<keyword evidence="4" id="KW-0540">Nuclease</keyword>
<evidence type="ECO:0000259" key="3">
    <source>
        <dbReference type="SMART" id="SM00892"/>
    </source>
</evidence>
<dbReference type="InterPro" id="IPR020821">
    <property type="entry name" value="ENPP1-3/EXOG-like_nuc-like"/>
</dbReference>
<evidence type="ECO:0000313" key="5">
    <source>
        <dbReference type="Proteomes" id="UP000503349"/>
    </source>
</evidence>
<feature type="domain" description="ENPP1-3/EXOG-like endonuclease/phosphodiesterase" evidence="2">
    <location>
        <begin position="72"/>
        <end position="283"/>
    </location>
</feature>
<keyword evidence="4" id="KW-0378">Hydrolase</keyword>
<keyword evidence="4" id="KW-0255">Endonuclease</keyword>
<dbReference type="InterPro" id="IPR001604">
    <property type="entry name" value="Endo_G_ENPP1-like_dom"/>
</dbReference>